<dbReference type="GO" id="GO:0016853">
    <property type="term" value="F:isomerase activity"/>
    <property type="evidence" value="ECO:0007669"/>
    <property type="project" value="UniProtKB-KW"/>
</dbReference>
<dbReference type="SUPFAM" id="SSF54506">
    <property type="entry name" value="Diaminopimelate epimerase-like"/>
    <property type="match status" value="1"/>
</dbReference>
<dbReference type="InterPro" id="IPR003719">
    <property type="entry name" value="Phenazine_PhzF-like"/>
</dbReference>
<evidence type="ECO:0000256" key="2">
    <source>
        <dbReference type="ARBA" id="ARBA00023235"/>
    </source>
</evidence>
<evidence type="ECO:0000256" key="1">
    <source>
        <dbReference type="ARBA" id="ARBA00008270"/>
    </source>
</evidence>
<dbReference type="EMBL" id="SLXO01000006">
    <property type="protein sequence ID" value="TCP33925.1"/>
    <property type="molecule type" value="Genomic_DNA"/>
</dbReference>
<dbReference type="PANTHER" id="PTHR13774">
    <property type="entry name" value="PHENAZINE BIOSYNTHESIS PROTEIN"/>
    <property type="match status" value="1"/>
</dbReference>
<dbReference type="RefSeq" id="WP_132708591.1">
    <property type="nucleotide sequence ID" value="NZ_JACIGF010000006.1"/>
</dbReference>
<sequence>MRIPLIQVDAFTRRRFGGNPAAVCPLNAWLDDDTLQAVAAENNLSETAFFVANENDADVDYDLRWFTPTQEVDLCGHATLAAGYVIFRHLRAGAGQVVFASRSGPLRVFRRGDALALDFPRRPARAARERPGVAAALGAAPRHALLSERDDLLVFDDAGAVAGLEPDFRALRAFDGRGFIATAPGADCDFVLRYFAPALGVDEDPVTGSAFCVAGPYWAERLDKGRLTARQISARGGELVVEMAPDGRLHIAGHCVEVLSGEFTVA</sequence>
<dbReference type="FunCoup" id="A0A4R2PJ03">
    <property type="interactions" value="407"/>
</dbReference>
<accession>A0A4R2PJ03</accession>
<comment type="similarity">
    <text evidence="1">Belongs to the PhzF family.</text>
</comment>
<name>A0A4R2PJ03_RHOSA</name>
<evidence type="ECO:0000256" key="3">
    <source>
        <dbReference type="PIRSR" id="PIRSR016184-1"/>
    </source>
</evidence>
<organism evidence="4 5">
    <name type="scientific">Rhodothalassium salexigens DSM 2132</name>
    <dbReference type="NCBI Taxonomy" id="1188247"/>
    <lineage>
        <taxon>Bacteria</taxon>
        <taxon>Pseudomonadati</taxon>
        <taxon>Pseudomonadota</taxon>
        <taxon>Alphaproteobacteria</taxon>
        <taxon>Rhodothalassiales</taxon>
        <taxon>Rhodothalassiaceae</taxon>
        <taxon>Rhodothalassium</taxon>
    </lineage>
</organism>
<keyword evidence="2" id="KW-0413">Isomerase</keyword>
<dbReference type="Proteomes" id="UP000295399">
    <property type="component" value="Unassembled WGS sequence"/>
</dbReference>
<evidence type="ECO:0000313" key="4">
    <source>
        <dbReference type="EMBL" id="TCP33925.1"/>
    </source>
</evidence>
<evidence type="ECO:0000313" key="5">
    <source>
        <dbReference type="Proteomes" id="UP000295399"/>
    </source>
</evidence>
<feature type="active site" evidence="3">
    <location>
        <position position="46"/>
    </location>
</feature>
<reference evidence="4 5" key="1">
    <citation type="submission" date="2019-03" db="EMBL/GenBank/DDBJ databases">
        <title>Genomic Encyclopedia of Type Strains, Phase IV (KMG-IV): sequencing the most valuable type-strain genomes for metagenomic binning, comparative biology and taxonomic classification.</title>
        <authorList>
            <person name="Goeker M."/>
        </authorList>
    </citation>
    <scope>NUCLEOTIDE SEQUENCE [LARGE SCALE GENOMIC DNA]</scope>
    <source>
        <strain evidence="4 5">DSM 2132</strain>
    </source>
</reference>
<dbReference type="OrthoDB" id="9788221at2"/>
<dbReference type="PANTHER" id="PTHR13774:SF17">
    <property type="entry name" value="PHENAZINE BIOSYNTHESIS-LIKE DOMAIN-CONTAINING PROTEIN"/>
    <property type="match status" value="1"/>
</dbReference>
<dbReference type="Pfam" id="PF02567">
    <property type="entry name" value="PhzC-PhzF"/>
    <property type="match status" value="1"/>
</dbReference>
<dbReference type="AlphaFoldDB" id="A0A4R2PJ03"/>
<dbReference type="PIRSF" id="PIRSF016184">
    <property type="entry name" value="PhzC_PhzF"/>
    <property type="match status" value="1"/>
</dbReference>
<proteinExistence type="inferred from homology"/>
<protein>
    <submittedName>
        <fullName evidence="4">PhzF family phenazine biosynthesis protein</fullName>
    </submittedName>
</protein>
<dbReference type="Gene3D" id="3.10.310.10">
    <property type="entry name" value="Diaminopimelate Epimerase, Chain A, domain 1"/>
    <property type="match status" value="2"/>
</dbReference>
<dbReference type="InParanoid" id="A0A4R2PJ03"/>
<dbReference type="GO" id="GO:0005737">
    <property type="term" value="C:cytoplasm"/>
    <property type="evidence" value="ECO:0007669"/>
    <property type="project" value="TreeGrafter"/>
</dbReference>
<gene>
    <name evidence="4" type="ORF">EV659_10683</name>
</gene>
<dbReference type="NCBIfam" id="TIGR00654">
    <property type="entry name" value="PhzF_family"/>
    <property type="match status" value="1"/>
</dbReference>
<comment type="caution">
    <text evidence="4">The sequence shown here is derived from an EMBL/GenBank/DDBJ whole genome shotgun (WGS) entry which is preliminary data.</text>
</comment>
<keyword evidence="5" id="KW-1185">Reference proteome</keyword>